<feature type="transmembrane region" description="Helical" evidence="5">
    <location>
        <begin position="272"/>
        <end position="292"/>
    </location>
</feature>
<evidence type="ECO:0000259" key="7">
    <source>
        <dbReference type="Pfam" id="PF24961"/>
    </source>
</evidence>
<organism evidence="9 10">
    <name type="scientific">Microscilla marina ATCC 23134</name>
    <dbReference type="NCBI Taxonomy" id="313606"/>
    <lineage>
        <taxon>Bacteria</taxon>
        <taxon>Pseudomonadati</taxon>
        <taxon>Bacteroidota</taxon>
        <taxon>Cytophagia</taxon>
        <taxon>Cytophagales</taxon>
        <taxon>Microscillaceae</taxon>
        <taxon>Microscilla</taxon>
    </lineage>
</organism>
<dbReference type="PANTHER" id="PTHR33507:SF3">
    <property type="entry name" value="INNER MEMBRANE PROTEIN YBBJ"/>
    <property type="match status" value="1"/>
</dbReference>
<dbReference type="InterPro" id="IPR012340">
    <property type="entry name" value="NA-bd_OB-fold"/>
</dbReference>
<evidence type="ECO:0000256" key="2">
    <source>
        <dbReference type="ARBA" id="ARBA00022692"/>
    </source>
</evidence>
<dbReference type="InterPro" id="IPR056738">
    <property type="entry name" value="NfeD1b_N"/>
</dbReference>
<evidence type="ECO:0000256" key="1">
    <source>
        <dbReference type="ARBA" id="ARBA00004141"/>
    </source>
</evidence>
<evidence type="ECO:0000256" key="5">
    <source>
        <dbReference type="SAM" id="Phobius"/>
    </source>
</evidence>
<feature type="domain" description="NfeD integral membrane" evidence="7">
    <location>
        <begin position="251"/>
        <end position="377"/>
    </location>
</feature>
<keyword evidence="10" id="KW-1185">Reference proteome</keyword>
<dbReference type="SUPFAM" id="SSF141322">
    <property type="entry name" value="NfeD domain-like"/>
    <property type="match status" value="1"/>
</dbReference>
<dbReference type="RefSeq" id="WP_002705081.1">
    <property type="nucleotide sequence ID" value="NZ_AAWS01000074.1"/>
</dbReference>
<comment type="subcellular location">
    <subcellularLocation>
        <location evidence="1">Membrane</location>
        <topology evidence="1">Multi-pass membrane protein</topology>
    </subcellularLocation>
</comment>
<keyword evidence="2 5" id="KW-0812">Transmembrane</keyword>
<keyword evidence="4 5" id="KW-0472">Membrane</keyword>
<dbReference type="GO" id="GO:0005886">
    <property type="term" value="C:plasma membrane"/>
    <property type="evidence" value="ECO:0007669"/>
    <property type="project" value="TreeGrafter"/>
</dbReference>
<feature type="transmembrane region" description="Helical" evidence="5">
    <location>
        <begin position="245"/>
        <end position="265"/>
    </location>
</feature>
<reference evidence="9 10" key="1">
    <citation type="submission" date="2007-01" db="EMBL/GenBank/DDBJ databases">
        <authorList>
            <person name="Haygood M."/>
            <person name="Podell S."/>
            <person name="Anderson C."/>
            <person name="Hopkinson B."/>
            <person name="Roe K."/>
            <person name="Barbeau K."/>
            <person name="Gaasterland T."/>
            <person name="Ferriera S."/>
            <person name="Johnson J."/>
            <person name="Kravitz S."/>
            <person name="Beeson K."/>
            <person name="Sutton G."/>
            <person name="Rogers Y.-H."/>
            <person name="Friedman R."/>
            <person name="Frazier M."/>
            <person name="Venter J.C."/>
        </authorList>
    </citation>
    <scope>NUCLEOTIDE SEQUENCE [LARGE SCALE GENOMIC DNA]</scope>
    <source>
        <strain evidence="9 10">ATCC 23134</strain>
    </source>
</reference>
<evidence type="ECO:0000256" key="4">
    <source>
        <dbReference type="ARBA" id="ARBA00023136"/>
    </source>
</evidence>
<feature type="transmembrane region" description="Helical" evidence="5">
    <location>
        <begin position="361"/>
        <end position="382"/>
    </location>
</feature>
<dbReference type="InterPro" id="IPR056739">
    <property type="entry name" value="NfeD_membrane"/>
</dbReference>
<dbReference type="EMBL" id="AAWS01000074">
    <property type="protein sequence ID" value="EAY24287.1"/>
    <property type="molecule type" value="Genomic_DNA"/>
</dbReference>
<dbReference type="eggNOG" id="COG1030">
    <property type="taxonomic scope" value="Bacteria"/>
</dbReference>
<dbReference type="PANTHER" id="PTHR33507">
    <property type="entry name" value="INNER MEMBRANE PROTEIN YBBJ"/>
    <property type="match status" value="1"/>
</dbReference>
<evidence type="ECO:0000259" key="8">
    <source>
        <dbReference type="Pfam" id="PF25145"/>
    </source>
</evidence>
<keyword evidence="3 5" id="KW-1133">Transmembrane helix</keyword>
<gene>
    <name evidence="9" type="ORF">M23134_03041</name>
</gene>
<feature type="domain" description="NfeD-like C-terminal" evidence="6">
    <location>
        <begin position="409"/>
        <end position="464"/>
    </location>
</feature>
<evidence type="ECO:0000313" key="9">
    <source>
        <dbReference type="EMBL" id="EAY24287.1"/>
    </source>
</evidence>
<feature type="transmembrane region" description="Helical" evidence="5">
    <location>
        <begin position="298"/>
        <end position="316"/>
    </location>
</feature>
<evidence type="ECO:0000313" key="10">
    <source>
        <dbReference type="Proteomes" id="UP000004095"/>
    </source>
</evidence>
<dbReference type="InterPro" id="IPR029045">
    <property type="entry name" value="ClpP/crotonase-like_dom_sf"/>
</dbReference>
<accession>A1ZZ86</accession>
<evidence type="ECO:0000259" key="6">
    <source>
        <dbReference type="Pfam" id="PF01957"/>
    </source>
</evidence>
<dbReference type="SUPFAM" id="SSF52096">
    <property type="entry name" value="ClpP/crotonase"/>
    <property type="match status" value="1"/>
</dbReference>
<dbReference type="InterPro" id="IPR052165">
    <property type="entry name" value="Membrane_assoc_protease"/>
</dbReference>
<proteinExistence type="predicted"/>
<name>A1ZZ86_MICM2</name>
<dbReference type="Pfam" id="PF01957">
    <property type="entry name" value="NfeD"/>
    <property type="match status" value="1"/>
</dbReference>
<dbReference type="Pfam" id="PF25145">
    <property type="entry name" value="NfeD1b_N"/>
    <property type="match status" value="1"/>
</dbReference>
<feature type="domain" description="NfeD1b N-terminal" evidence="8">
    <location>
        <begin position="46"/>
        <end position="232"/>
    </location>
</feature>
<dbReference type="Pfam" id="PF24961">
    <property type="entry name" value="NfeD_membrane"/>
    <property type="match status" value="1"/>
</dbReference>
<evidence type="ECO:0000256" key="3">
    <source>
        <dbReference type="ARBA" id="ARBA00022989"/>
    </source>
</evidence>
<comment type="caution">
    <text evidence="9">The sequence shown here is derived from an EMBL/GenBank/DDBJ whole genome shotgun (WGS) entry which is preliminary data.</text>
</comment>
<dbReference type="Gene3D" id="3.90.226.10">
    <property type="entry name" value="2-enoyl-CoA Hydratase, Chain A, domain 1"/>
    <property type="match status" value="1"/>
</dbReference>
<dbReference type="OrthoDB" id="9806253at2"/>
<dbReference type="Gene3D" id="2.40.50.140">
    <property type="entry name" value="Nucleic acid-binding proteins"/>
    <property type="match status" value="1"/>
</dbReference>
<sequence length="467" mass="51530">MKQLFAQNTYRLTRVLWWQAAFGIMCWLGVFGQAQAQDNVETGKTKVFVIKIRQEINPQVSRYVDIALEEALNLKADYIVVDMNTYGGRVDDADYIRTKLLDFKKPVWVFVNKNAASAGALISIACDKIYMQPGATIGAATVVTGDKGKAAPDKYQSYMRGMMRATAKTNKRDPRIAEAMVDQNIEIEGISKKGEVITFSTEEAIKHGYCEGKVNTIKDLLTKNNVKDYEVINFKLSQSEKISNIFLNPVISGLLLLIIVGGLYFELQTPGIGFPILASIIAAALYFIPYYLNGLAEYWELAFLVIGISLLMAEFFIIPGFGVAGVLGFLCTFGSLLLMMIDNDWFDFSKVQTNALSDSFITIGIGIIGGGLAIALALPQFLKSKRFKQISLQDVMDSEAGYTSTSYLDNFVGRQGVAHTVLRPSGKIRLGDELYDAASQGDFIEKGTKVIVISQEGTSLKVKKDED</sequence>
<dbReference type="AlphaFoldDB" id="A1ZZ86"/>
<dbReference type="InterPro" id="IPR002810">
    <property type="entry name" value="NfeD-like_C"/>
</dbReference>
<dbReference type="CDD" id="cd07021">
    <property type="entry name" value="Clp_protease_NfeD_like"/>
    <property type="match status" value="1"/>
</dbReference>
<dbReference type="Proteomes" id="UP000004095">
    <property type="component" value="Unassembled WGS sequence"/>
</dbReference>
<protein>
    <submittedName>
        <fullName evidence="9">YqeZ</fullName>
    </submittedName>
</protein>